<sequence>MWQNWRMNNDAHSDDDSSADEIRDRNWRELLQELRVTQTGVQILAGFLVTLPFQQRFASLEVRQKWIYGLALAFGIGATMLLIAPVSSHRLLFRHHDRQMLLTLGNRLAKAGLAALGITMTLVLMLVFSMLVNFVAGIVAAVIAVAIFVIVWVALPLGVSRSGS</sequence>
<keyword evidence="1" id="KW-1133">Transmembrane helix</keyword>
<dbReference type="AlphaFoldDB" id="A0A561E4C8"/>
<accession>A0A561E4C8</accession>
<keyword evidence="3" id="KW-1185">Reference proteome</keyword>
<keyword evidence="1" id="KW-0472">Membrane</keyword>
<reference evidence="2 3" key="1">
    <citation type="submission" date="2019-06" db="EMBL/GenBank/DDBJ databases">
        <title>Sequencing the genomes of 1000 actinobacteria strains.</title>
        <authorList>
            <person name="Klenk H.-P."/>
        </authorList>
    </citation>
    <scope>NUCLEOTIDE SEQUENCE [LARGE SCALE GENOMIC DNA]</scope>
    <source>
        <strain evidence="2 3">DSM 19560</strain>
    </source>
</reference>
<proteinExistence type="predicted"/>
<evidence type="ECO:0000256" key="1">
    <source>
        <dbReference type="SAM" id="Phobius"/>
    </source>
</evidence>
<dbReference type="Pfam" id="PF19853">
    <property type="entry name" value="DUF6328"/>
    <property type="match status" value="1"/>
</dbReference>
<comment type="caution">
    <text evidence="2">The sequence shown here is derived from an EMBL/GenBank/DDBJ whole genome shotgun (WGS) entry which is preliminary data.</text>
</comment>
<dbReference type="InterPro" id="IPR046291">
    <property type="entry name" value="DUF6328"/>
</dbReference>
<name>A0A561E4C8_9MICO</name>
<dbReference type="EMBL" id="VIVQ01000002">
    <property type="protein sequence ID" value="TWE10463.1"/>
    <property type="molecule type" value="Genomic_DNA"/>
</dbReference>
<evidence type="ECO:0000313" key="2">
    <source>
        <dbReference type="EMBL" id="TWE10463.1"/>
    </source>
</evidence>
<feature type="transmembrane region" description="Helical" evidence="1">
    <location>
        <begin position="134"/>
        <end position="155"/>
    </location>
</feature>
<evidence type="ECO:0008006" key="4">
    <source>
        <dbReference type="Google" id="ProtNLM"/>
    </source>
</evidence>
<feature type="transmembrane region" description="Helical" evidence="1">
    <location>
        <begin position="66"/>
        <end position="87"/>
    </location>
</feature>
<evidence type="ECO:0000313" key="3">
    <source>
        <dbReference type="Proteomes" id="UP000318297"/>
    </source>
</evidence>
<gene>
    <name evidence="2" type="ORF">BKA23_2825</name>
</gene>
<feature type="transmembrane region" description="Helical" evidence="1">
    <location>
        <begin position="108"/>
        <end position="128"/>
    </location>
</feature>
<dbReference type="Proteomes" id="UP000318297">
    <property type="component" value="Unassembled WGS sequence"/>
</dbReference>
<keyword evidence="1" id="KW-0812">Transmembrane</keyword>
<protein>
    <recommendedName>
        <fullName evidence="4">Sodium:proton antiporter</fullName>
    </recommendedName>
</protein>
<organism evidence="2 3">
    <name type="scientific">Rudaeicoccus suwonensis</name>
    <dbReference type="NCBI Taxonomy" id="657409"/>
    <lineage>
        <taxon>Bacteria</taxon>
        <taxon>Bacillati</taxon>
        <taxon>Actinomycetota</taxon>
        <taxon>Actinomycetes</taxon>
        <taxon>Micrococcales</taxon>
        <taxon>Dermacoccaceae</taxon>
        <taxon>Rudaeicoccus</taxon>
    </lineage>
</organism>